<reference evidence="2" key="1">
    <citation type="journal article" date="2022" name="Mol. Ecol. Resour.">
        <title>The genomes of chicory, endive, great burdock and yacon provide insights into Asteraceae palaeo-polyploidization history and plant inulin production.</title>
        <authorList>
            <person name="Fan W."/>
            <person name="Wang S."/>
            <person name="Wang H."/>
            <person name="Wang A."/>
            <person name="Jiang F."/>
            <person name="Liu H."/>
            <person name="Zhao H."/>
            <person name="Xu D."/>
            <person name="Zhang Y."/>
        </authorList>
    </citation>
    <scope>NUCLEOTIDE SEQUENCE [LARGE SCALE GENOMIC DNA]</scope>
    <source>
        <strain evidence="2">cv. Yunnan</strain>
    </source>
</reference>
<proteinExistence type="predicted"/>
<comment type="caution">
    <text evidence="1">The sequence shown here is derived from an EMBL/GenBank/DDBJ whole genome shotgun (WGS) entry which is preliminary data.</text>
</comment>
<reference evidence="1 2" key="2">
    <citation type="journal article" date="2022" name="Mol. Ecol. Resour.">
        <title>The genomes of chicory, endive, great burdock and yacon provide insights into Asteraceae paleo-polyploidization history and plant inulin production.</title>
        <authorList>
            <person name="Fan W."/>
            <person name="Wang S."/>
            <person name="Wang H."/>
            <person name="Wang A."/>
            <person name="Jiang F."/>
            <person name="Liu H."/>
            <person name="Zhao H."/>
            <person name="Xu D."/>
            <person name="Zhang Y."/>
        </authorList>
    </citation>
    <scope>NUCLEOTIDE SEQUENCE [LARGE SCALE GENOMIC DNA]</scope>
    <source>
        <strain evidence="2">cv. Yunnan</strain>
        <tissue evidence="1">Leaves</tissue>
    </source>
</reference>
<organism evidence="1 2">
    <name type="scientific">Smallanthus sonchifolius</name>
    <dbReference type="NCBI Taxonomy" id="185202"/>
    <lineage>
        <taxon>Eukaryota</taxon>
        <taxon>Viridiplantae</taxon>
        <taxon>Streptophyta</taxon>
        <taxon>Embryophyta</taxon>
        <taxon>Tracheophyta</taxon>
        <taxon>Spermatophyta</taxon>
        <taxon>Magnoliopsida</taxon>
        <taxon>eudicotyledons</taxon>
        <taxon>Gunneridae</taxon>
        <taxon>Pentapetalae</taxon>
        <taxon>asterids</taxon>
        <taxon>campanulids</taxon>
        <taxon>Asterales</taxon>
        <taxon>Asteraceae</taxon>
        <taxon>Asteroideae</taxon>
        <taxon>Heliantheae alliance</taxon>
        <taxon>Millerieae</taxon>
        <taxon>Smallanthus</taxon>
    </lineage>
</organism>
<accession>A0ACB9E705</accession>
<dbReference type="EMBL" id="CM042035">
    <property type="protein sequence ID" value="KAI3754650.1"/>
    <property type="molecule type" value="Genomic_DNA"/>
</dbReference>
<name>A0ACB9E705_9ASTR</name>
<evidence type="ECO:0000313" key="1">
    <source>
        <dbReference type="EMBL" id="KAI3754650.1"/>
    </source>
</evidence>
<dbReference type="Proteomes" id="UP001056120">
    <property type="component" value="Linkage Group LG18"/>
</dbReference>
<keyword evidence="2" id="KW-1185">Reference proteome</keyword>
<protein>
    <submittedName>
        <fullName evidence="1">Uncharacterized protein</fullName>
    </submittedName>
</protein>
<sequence length="172" mass="17980">MAMIPLVAYLDLSYRWTPPICSTCCVFGHVLDYHEPKVQSAPVFVTEEGKKKPNTGGPSVMTSDVDVASVPVGPVVSLGPKEVGVVVTQVSATHVAGPLPLPKGSLTDKGKIPVSNQHASLSGPVLDDYFDGVIVLWEKADSTDPGGPSKVIEDDEVVGSDTDEAPPYGLLG</sequence>
<gene>
    <name evidence="1" type="ORF">L1987_54437</name>
</gene>
<evidence type="ECO:0000313" key="2">
    <source>
        <dbReference type="Proteomes" id="UP001056120"/>
    </source>
</evidence>